<protein>
    <submittedName>
        <fullName evidence="2">Uncharacterized protein</fullName>
    </submittedName>
</protein>
<feature type="region of interest" description="Disordered" evidence="1">
    <location>
        <begin position="1"/>
        <end position="25"/>
    </location>
</feature>
<organism evidence="2 3">
    <name type="scientific">Clavelina lepadiformis</name>
    <name type="common">Light-bulb sea squirt</name>
    <name type="synonym">Ascidia lepadiformis</name>
    <dbReference type="NCBI Taxonomy" id="159417"/>
    <lineage>
        <taxon>Eukaryota</taxon>
        <taxon>Metazoa</taxon>
        <taxon>Chordata</taxon>
        <taxon>Tunicata</taxon>
        <taxon>Ascidiacea</taxon>
        <taxon>Aplousobranchia</taxon>
        <taxon>Clavelinidae</taxon>
        <taxon>Clavelina</taxon>
    </lineage>
</organism>
<accession>A0ABP0F1H8</accession>
<evidence type="ECO:0000313" key="3">
    <source>
        <dbReference type="Proteomes" id="UP001642483"/>
    </source>
</evidence>
<proteinExistence type="predicted"/>
<dbReference type="Proteomes" id="UP001642483">
    <property type="component" value="Unassembled WGS sequence"/>
</dbReference>
<keyword evidence="3" id="KW-1185">Reference proteome</keyword>
<evidence type="ECO:0000313" key="2">
    <source>
        <dbReference type="EMBL" id="CAK8673571.1"/>
    </source>
</evidence>
<reference evidence="2 3" key="1">
    <citation type="submission" date="2024-02" db="EMBL/GenBank/DDBJ databases">
        <authorList>
            <person name="Daric V."/>
            <person name="Darras S."/>
        </authorList>
    </citation>
    <scope>NUCLEOTIDE SEQUENCE [LARGE SCALE GENOMIC DNA]</scope>
</reference>
<sequence>MVKQNRPKETPSQGPEPRFCGQKSKKKTCQNLTSYAKQNESSFKNTRLKQMIFFDVTADDVRKMLADLKHRRSKYEKKHCSRMSREKT</sequence>
<evidence type="ECO:0000256" key="1">
    <source>
        <dbReference type="SAM" id="MobiDB-lite"/>
    </source>
</evidence>
<comment type="caution">
    <text evidence="2">The sequence shown here is derived from an EMBL/GenBank/DDBJ whole genome shotgun (WGS) entry which is preliminary data.</text>
</comment>
<gene>
    <name evidence="2" type="ORF">CVLEPA_LOCUS3351</name>
</gene>
<name>A0ABP0F1H8_CLALP</name>
<dbReference type="EMBL" id="CAWYQH010000002">
    <property type="protein sequence ID" value="CAK8673571.1"/>
    <property type="molecule type" value="Genomic_DNA"/>
</dbReference>